<dbReference type="AlphaFoldDB" id="A0A8I2YUU2"/>
<sequence length="285" mass="33059">MPNCPRCLKFFLSERGVQAHRVQPRSACHDNTYRYTLEVPCLSISPEPPAESHDSVNVSSLPHSESPPLNPPDLDFPFDLPGLPDDDRVRVEDARPFPAAQDPHLWVRDYFDGASITYGKGDTFLRSFRSDQYLEERKSNLYYPFASSKDWMTAKFLSKSRLSMALIDEYLSLDMTKDLTLSFHTARDLRSHIDMLPPGPQWKYRVVSSDHQTKDPVHFYYRDPLECVKLLFNNPFFADKMEYASYKLYTSIECDARVYTEWMSSDGAWELQVTIAYYILMIISC</sequence>
<comment type="caution">
    <text evidence="2">The sequence shown here is derived from an EMBL/GenBank/DDBJ whole genome shotgun (WGS) entry which is preliminary data.</text>
</comment>
<dbReference type="InterPro" id="IPR041078">
    <property type="entry name" value="Plavaka"/>
</dbReference>
<feature type="region of interest" description="Disordered" evidence="1">
    <location>
        <begin position="46"/>
        <end position="72"/>
    </location>
</feature>
<proteinExistence type="predicted"/>
<evidence type="ECO:0000256" key="1">
    <source>
        <dbReference type="SAM" id="MobiDB-lite"/>
    </source>
</evidence>
<keyword evidence="3" id="KW-1185">Reference proteome</keyword>
<protein>
    <submittedName>
        <fullName evidence="2">Uncharacterized protein</fullName>
    </submittedName>
</protein>
<name>A0A8I2YUU2_9AGAM</name>
<accession>A0A8I2YUU2</accession>
<dbReference type="Proteomes" id="UP000683000">
    <property type="component" value="Unassembled WGS sequence"/>
</dbReference>
<dbReference type="EMBL" id="JAGFBS010000007">
    <property type="protein sequence ID" value="KAG6378072.1"/>
    <property type="molecule type" value="Genomic_DNA"/>
</dbReference>
<dbReference type="OrthoDB" id="2688393at2759"/>
<organism evidence="2 3">
    <name type="scientific">Boletus reticuloceps</name>
    <dbReference type="NCBI Taxonomy" id="495285"/>
    <lineage>
        <taxon>Eukaryota</taxon>
        <taxon>Fungi</taxon>
        <taxon>Dikarya</taxon>
        <taxon>Basidiomycota</taxon>
        <taxon>Agaricomycotina</taxon>
        <taxon>Agaricomycetes</taxon>
        <taxon>Agaricomycetidae</taxon>
        <taxon>Boletales</taxon>
        <taxon>Boletineae</taxon>
        <taxon>Boletaceae</taxon>
        <taxon>Boletoideae</taxon>
        <taxon>Boletus</taxon>
    </lineage>
</organism>
<reference evidence="2" key="1">
    <citation type="submission" date="2021-03" db="EMBL/GenBank/DDBJ databases">
        <title>Evolutionary innovations through gain and loss of genes in the ectomycorrhizal Boletales.</title>
        <authorList>
            <person name="Wu G."/>
            <person name="Miyauchi S."/>
            <person name="Morin E."/>
            <person name="Yang Z.-L."/>
            <person name="Xu J."/>
            <person name="Martin F.M."/>
        </authorList>
    </citation>
    <scope>NUCLEOTIDE SEQUENCE</scope>
    <source>
        <strain evidence="2">BR01</strain>
    </source>
</reference>
<evidence type="ECO:0000313" key="2">
    <source>
        <dbReference type="EMBL" id="KAG6378072.1"/>
    </source>
</evidence>
<evidence type="ECO:0000313" key="3">
    <source>
        <dbReference type="Proteomes" id="UP000683000"/>
    </source>
</evidence>
<dbReference type="Pfam" id="PF18759">
    <property type="entry name" value="Plavaka"/>
    <property type="match status" value="1"/>
</dbReference>
<gene>
    <name evidence="2" type="ORF">JVT61DRAFT_13754</name>
</gene>